<feature type="region of interest" description="Disordered" evidence="1">
    <location>
        <begin position="197"/>
        <end position="224"/>
    </location>
</feature>
<dbReference type="PANTHER" id="PTHR23187:SF3">
    <property type="entry name" value="SUMO-INTERACTING MOTIF-CONTAINING PROTEIN 1"/>
    <property type="match status" value="1"/>
</dbReference>
<dbReference type="InterPro" id="IPR052119">
    <property type="entry name" value="ElonginBC-PRC2_ViralRestrict"/>
</dbReference>
<evidence type="ECO:0000256" key="1">
    <source>
        <dbReference type="SAM" id="MobiDB-lite"/>
    </source>
</evidence>
<feature type="compositionally biased region" description="Polar residues" evidence="1">
    <location>
        <begin position="213"/>
        <end position="224"/>
    </location>
</feature>
<sequence length="657" mass="74421">MNVVLTISSDSDSDEDCSDVEFVGSYHISVAEPKSTMTVLDVQDATINPSVLTGEREATKALPDVKLHERRTNVNENTLMKKAKQEDNELKRTWKHDTSNELDLHMQKSSKQGTIPKKHPFLETRVTEATFSGQNASLSLSEDAMQRSMCPGQPHSAHADEMDDAAFTPASCYTNNNQEDLMSTCDRKQDGITISQRATEDVSDIESNRSDHLSQSVPVDSPCSISKSEDLDGCWAGGREAELDSPTYFMWQGESDGEGTADVEFRGASQDERHFVCPRACQILMDGLANTLMHEENVKCDKSIVGCQQRLSLVYITMDENYHEGTLQLLSDLLHPGYCLPKDVTSHVLSGILLDAQCPRHLCVRAWNLLMRTQRHHLVDKKTVPWSWEMLTAVMSTQDEKENHRPEVVRMLLEYIVQTLEDDFSHKKSTSELHHSIARATLSCNQHFPQVQDVIKWLFSAIMKSTESEKRNEAAREKDEHIRIVSILQRMLCLALEVDRSPALSAMKLSQELFFTLISIEPLRAHRVLLLDSLQNHLLRWKLLEHLLDQACPLKMTVPMSLSRLLHFLENCTLAADPTDDGERWKKWEELVQHLWMLLVSYNTTMKGYLYSSVSKEISRPGSWVYKTDDMVTKAAICKSVEAFLSRSQADVGQALP</sequence>
<reference evidence="2" key="1">
    <citation type="submission" date="2025-08" db="UniProtKB">
        <authorList>
            <consortium name="Ensembl"/>
        </authorList>
    </citation>
    <scope>IDENTIFICATION</scope>
</reference>
<protein>
    <submittedName>
        <fullName evidence="2">SUMO interacting motifs containing 1</fullName>
    </submittedName>
</protein>
<dbReference type="GeneTree" id="ENSGT00940000153451"/>
<dbReference type="Proteomes" id="UP000264820">
    <property type="component" value="Unplaced"/>
</dbReference>
<evidence type="ECO:0000313" key="3">
    <source>
        <dbReference type="Proteomes" id="UP000264820"/>
    </source>
</evidence>
<proteinExistence type="predicted"/>
<reference evidence="2" key="2">
    <citation type="submission" date="2025-09" db="UniProtKB">
        <authorList>
            <consortium name="Ensembl"/>
        </authorList>
    </citation>
    <scope>IDENTIFICATION</scope>
</reference>
<accession>A0A3Q2Z4Y5</accession>
<dbReference type="GO" id="GO:0032184">
    <property type="term" value="F:SUMO polymer binding"/>
    <property type="evidence" value="ECO:0007669"/>
    <property type="project" value="TreeGrafter"/>
</dbReference>
<organism evidence="2 3">
    <name type="scientific">Hippocampus comes</name>
    <name type="common">Tiger tail seahorse</name>
    <dbReference type="NCBI Taxonomy" id="109280"/>
    <lineage>
        <taxon>Eukaryota</taxon>
        <taxon>Metazoa</taxon>
        <taxon>Chordata</taxon>
        <taxon>Craniata</taxon>
        <taxon>Vertebrata</taxon>
        <taxon>Euteleostomi</taxon>
        <taxon>Actinopterygii</taxon>
        <taxon>Neopterygii</taxon>
        <taxon>Teleostei</taxon>
        <taxon>Neoteleostei</taxon>
        <taxon>Acanthomorphata</taxon>
        <taxon>Syngnathiaria</taxon>
        <taxon>Syngnathiformes</taxon>
        <taxon>Syngnathoidei</taxon>
        <taxon>Syngnathidae</taxon>
        <taxon>Hippocampus</taxon>
    </lineage>
</organism>
<keyword evidence="3" id="KW-1185">Reference proteome</keyword>
<dbReference type="AlphaFoldDB" id="A0A3Q2Z4Y5"/>
<name>A0A3Q2Z4Y5_HIPCM</name>
<dbReference type="PANTHER" id="PTHR23187">
    <property type="entry name" value="FLJ44216 PROTEIN-RELATED"/>
    <property type="match status" value="1"/>
</dbReference>
<dbReference type="STRING" id="109280.ENSHCOP00000025789"/>
<evidence type="ECO:0000313" key="2">
    <source>
        <dbReference type="Ensembl" id="ENSHCOP00000025789.1"/>
    </source>
</evidence>
<dbReference type="Ensembl" id="ENSHCOT00000020320.1">
    <property type="protein sequence ID" value="ENSHCOP00000025789.1"/>
    <property type="gene ID" value="ENSHCOG00000016186.1"/>
</dbReference>